<sequence length="236" mass="26535">MVAPWESMSSWLRSGEYVSAFEMVNGKSIWKYMEVEPSFGTLVHQTMVYDSQLIGKLVGREEFRTVFEGMKSMVDVGGEGIMAKAIVEAFPHINCIVLDLPYQTTEDLNVIGEGNLFEEIQIPPTDAVLLKSILHKCNDEESIRILTKCKGAIMNNSSGEGRGKVIIIEAVLEKENQMEDKESIETQLCGDVLMMATFNTTKRNEKEWKTLFLAAGFSHYSITSFLGLRSLIELYP</sequence>
<dbReference type="SUPFAM" id="SSF53335">
    <property type="entry name" value="S-adenosyl-L-methionine-dependent methyltransferases"/>
    <property type="match status" value="1"/>
</dbReference>
<evidence type="ECO:0000313" key="5">
    <source>
        <dbReference type="Proteomes" id="UP001652600"/>
    </source>
</evidence>
<evidence type="ECO:0000256" key="3">
    <source>
        <dbReference type="ARBA" id="ARBA00022691"/>
    </source>
</evidence>
<gene>
    <name evidence="6" type="primary">LOC127149049</name>
</gene>
<organism evidence="5 6">
    <name type="scientific">Cucumis melo</name>
    <name type="common">Muskmelon</name>
    <dbReference type="NCBI Taxonomy" id="3656"/>
    <lineage>
        <taxon>Eukaryota</taxon>
        <taxon>Viridiplantae</taxon>
        <taxon>Streptophyta</taxon>
        <taxon>Embryophyta</taxon>
        <taxon>Tracheophyta</taxon>
        <taxon>Spermatophyta</taxon>
        <taxon>Magnoliopsida</taxon>
        <taxon>eudicotyledons</taxon>
        <taxon>Gunneridae</taxon>
        <taxon>Pentapetalae</taxon>
        <taxon>rosids</taxon>
        <taxon>fabids</taxon>
        <taxon>Cucurbitales</taxon>
        <taxon>Cucurbitaceae</taxon>
        <taxon>Benincaseae</taxon>
        <taxon>Cucumis</taxon>
    </lineage>
</organism>
<keyword evidence="1" id="KW-0489">Methyltransferase</keyword>
<evidence type="ECO:0000259" key="4">
    <source>
        <dbReference type="Pfam" id="PF00891"/>
    </source>
</evidence>
<protein>
    <submittedName>
        <fullName evidence="6">Probable O-methyltransferase 3</fullName>
    </submittedName>
</protein>
<dbReference type="PANTHER" id="PTHR11746">
    <property type="entry name" value="O-METHYLTRANSFERASE"/>
    <property type="match status" value="1"/>
</dbReference>
<keyword evidence="3" id="KW-0949">S-adenosyl-L-methionine</keyword>
<dbReference type="InterPro" id="IPR029063">
    <property type="entry name" value="SAM-dependent_MTases_sf"/>
</dbReference>
<keyword evidence="2" id="KW-0808">Transferase</keyword>
<dbReference type="PROSITE" id="PS51683">
    <property type="entry name" value="SAM_OMT_II"/>
    <property type="match status" value="1"/>
</dbReference>
<evidence type="ECO:0000313" key="6">
    <source>
        <dbReference type="RefSeq" id="XP_050939738.1"/>
    </source>
</evidence>
<evidence type="ECO:0000256" key="1">
    <source>
        <dbReference type="ARBA" id="ARBA00022603"/>
    </source>
</evidence>
<accession>A0ABM3KPM0</accession>
<dbReference type="Gene3D" id="3.40.50.150">
    <property type="entry name" value="Vaccinia Virus protein VP39"/>
    <property type="match status" value="1"/>
</dbReference>
<dbReference type="InterPro" id="IPR001077">
    <property type="entry name" value="COMT_C"/>
</dbReference>
<feature type="domain" description="O-methyltransferase C-terminal" evidence="4">
    <location>
        <begin position="5"/>
        <end position="218"/>
    </location>
</feature>
<evidence type="ECO:0000256" key="2">
    <source>
        <dbReference type="ARBA" id="ARBA00022679"/>
    </source>
</evidence>
<name>A0ABM3KPM0_CUCME</name>
<dbReference type="Pfam" id="PF00891">
    <property type="entry name" value="Methyltransf_2"/>
    <property type="match status" value="1"/>
</dbReference>
<proteinExistence type="predicted"/>
<dbReference type="RefSeq" id="XP_050939738.1">
    <property type="nucleotide sequence ID" value="XM_051083781.1"/>
</dbReference>
<dbReference type="InterPro" id="IPR016461">
    <property type="entry name" value="COMT-like"/>
</dbReference>
<reference evidence="6" key="1">
    <citation type="submission" date="2025-08" db="UniProtKB">
        <authorList>
            <consortium name="RefSeq"/>
        </authorList>
    </citation>
    <scope>IDENTIFICATION</scope>
    <source>
        <tissue evidence="6">Stem</tissue>
    </source>
</reference>
<dbReference type="Proteomes" id="UP001652600">
    <property type="component" value="Chromosome 4"/>
</dbReference>
<dbReference type="GeneID" id="127149049"/>
<keyword evidence="5" id="KW-1185">Reference proteome</keyword>